<comment type="caution">
    <text evidence="1">The sequence shown here is derived from an EMBL/GenBank/DDBJ whole genome shotgun (WGS) entry which is preliminary data.</text>
</comment>
<proteinExistence type="predicted"/>
<reference evidence="1" key="1">
    <citation type="submission" date="2020-11" db="EMBL/GenBank/DDBJ databases">
        <title>Kefir isolates.</title>
        <authorList>
            <person name="Marcisauskas S."/>
            <person name="Kim Y."/>
            <person name="Blasche S."/>
        </authorList>
    </citation>
    <scope>NUCLEOTIDE SEQUENCE</scope>
    <source>
        <strain evidence="1">Olga-1</strain>
    </source>
</reference>
<accession>A0A9P6WKI0</accession>
<evidence type="ECO:0000313" key="2">
    <source>
        <dbReference type="Proteomes" id="UP000697127"/>
    </source>
</evidence>
<dbReference type="InterPro" id="IPR024388">
    <property type="entry name" value="Ribosomal_mL58"/>
</dbReference>
<dbReference type="PANTHER" id="PTHR28266:SF1">
    <property type="entry name" value="LARGE RIBOSOMAL SUBUNIT PROTEIN ML58"/>
    <property type="match status" value="1"/>
</dbReference>
<keyword evidence="2" id="KW-1185">Reference proteome</keyword>
<gene>
    <name evidence="1" type="ORF">C6P40_000700</name>
</gene>
<dbReference type="AlphaFoldDB" id="A0A9P6WKI0"/>
<dbReference type="GO" id="GO:0003735">
    <property type="term" value="F:structural constituent of ribosome"/>
    <property type="evidence" value="ECO:0007669"/>
    <property type="project" value="TreeGrafter"/>
</dbReference>
<dbReference type="GO" id="GO:0005762">
    <property type="term" value="C:mitochondrial large ribosomal subunit"/>
    <property type="evidence" value="ECO:0007669"/>
    <property type="project" value="TreeGrafter"/>
</dbReference>
<dbReference type="Pfam" id="PF12824">
    <property type="entry name" value="MRP-L20"/>
    <property type="match status" value="1"/>
</dbReference>
<name>A0A9P6WKI0_9ASCO</name>
<dbReference type="EMBL" id="PUHW01000133">
    <property type="protein sequence ID" value="KAG0688662.1"/>
    <property type="molecule type" value="Genomic_DNA"/>
</dbReference>
<organism evidence="1 2">
    <name type="scientific">Pichia californica</name>
    <dbReference type="NCBI Taxonomy" id="460514"/>
    <lineage>
        <taxon>Eukaryota</taxon>
        <taxon>Fungi</taxon>
        <taxon>Dikarya</taxon>
        <taxon>Ascomycota</taxon>
        <taxon>Saccharomycotina</taxon>
        <taxon>Pichiomycetes</taxon>
        <taxon>Pichiales</taxon>
        <taxon>Pichiaceae</taxon>
        <taxon>Pichia</taxon>
    </lineage>
</organism>
<sequence>MFTLRRVIISNSKNAFVRFNSNSSTSSGIPKLGTTPNKFNPKSSAFNLRPILPDGLFYHPAPAAPNPEITPKAFLPKSDIRATSDLYYPEEQLSITNNVKYMPVISKISTPKNYNFDSSIVEKLQSMRDQGKSRKEIKETLNVTDNFISLVTKPNPETQANQKKILAKSARKWSAKTLKAKKLKEEKKLHWERDL</sequence>
<protein>
    <submittedName>
        <fullName evidence="1">Uncharacterized protein</fullName>
    </submittedName>
</protein>
<dbReference type="Proteomes" id="UP000697127">
    <property type="component" value="Unassembled WGS sequence"/>
</dbReference>
<evidence type="ECO:0000313" key="1">
    <source>
        <dbReference type="EMBL" id="KAG0688662.1"/>
    </source>
</evidence>
<dbReference type="OrthoDB" id="6021263at2759"/>
<dbReference type="PANTHER" id="PTHR28266">
    <property type="entry name" value="54S RIBOSOMAL PROTEIN L20, MITOCHONDRIAL"/>
    <property type="match status" value="1"/>
</dbReference>